<proteinExistence type="predicted"/>
<accession>A0AAW6ZK45</accession>
<evidence type="ECO:0000313" key="2">
    <source>
        <dbReference type="Proteomes" id="UP001225576"/>
    </source>
</evidence>
<reference evidence="1" key="1">
    <citation type="submission" date="2023-05" db="EMBL/GenBank/DDBJ databases">
        <title>Genomic Catalog of Human Bladder Bacteria.</title>
        <authorList>
            <person name="Du J."/>
        </authorList>
    </citation>
    <scope>NUCLEOTIDE SEQUENCE</scope>
    <source>
        <strain evidence="1">UMB1304A</strain>
    </source>
</reference>
<dbReference type="EMBL" id="JASPDQ010000014">
    <property type="protein sequence ID" value="MDK8602111.1"/>
    <property type="molecule type" value="Genomic_DNA"/>
</dbReference>
<organism evidence="1 2">
    <name type="scientific">Trueperella bernardiae</name>
    <dbReference type="NCBI Taxonomy" id="59561"/>
    <lineage>
        <taxon>Bacteria</taxon>
        <taxon>Bacillati</taxon>
        <taxon>Actinomycetota</taxon>
        <taxon>Actinomycetes</taxon>
        <taxon>Actinomycetales</taxon>
        <taxon>Actinomycetaceae</taxon>
        <taxon>Trueperella</taxon>
    </lineage>
</organism>
<protein>
    <submittedName>
        <fullName evidence="1">Uncharacterized protein</fullName>
    </submittedName>
</protein>
<dbReference type="Proteomes" id="UP001225576">
    <property type="component" value="Unassembled WGS sequence"/>
</dbReference>
<dbReference type="RefSeq" id="WP_070445499.1">
    <property type="nucleotide sequence ID" value="NZ_JASPDQ010000014.1"/>
</dbReference>
<sequence>MSLRDGRHEVFVETGTGEIVEDSLGVPHRLEAQFIPVGATVQWNEAQETGELLPEPGSTVTVIGRAWPGRPNGHFRWAGYEFEQIGPVMTFDGSPMTAHVEVKGRLVGEVTG</sequence>
<evidence type="ECO:0000313" key="1">
    <source>
        <dbReference type="EMBL" id="MDK8602111.1"/>
    </source>
</evidence>
<comment type="caution">
    <text evidence="1">The sequence shown here is derived from an EMBL/GenBank/DDBJ whole genome shotgun (WGS) entry which is preliminary data.</text>
</comment>
<name>A0AAW6ZK45_9ACTO</name>
<gene>
    <name evidence="1" type="ORF">QP858_06545</name>
</gene>
<dbReference type="AlphaFoldDB" id="A0AAW6ZK45"/>